<accession>A0A1C1CPP4</accession>
<sequence>MSDFSEADQFLYAALAAEVGRPSTPPPEFHGAANVAATATTSEARNMAANDTVVVPPVAVAVPAAPVADVPAHLGAPPLIPSTPATDNNPANTVAVPLGTVGGNTQAQPAPQQRTRKYRNVGDESDPFICPGLNRDCYHAVLRESGYWDHIFRKHNYTRKQMDRPNNQHIKDIFVPARRASWYQARGVDITYQGTEPKQIAVRRRMAAGLRTTDPAYASTVYGSTMTEPDV</sequence>
<dbReference type="OrthoDB" id="4138726at2759"/>
<dbReference type="Proteomes" id="UP000094526">
    <property type="component" value="Unassembled WGS sequence"/>
</dbReference>
<comment type="caution">
    <text evidence="1">The sequence shown here is derived from an EMBL/GenBank/DDBJ whole genome shotgun (WGS) entry which is preliminary data.</text>
</comment>
<protein>
    <submittedName>
        <fullName evidence="1">Uncharacterized protein</fullName>
    </submittedName>
</protein>
<evidence type="ECO:0000313" key="2">
    <source>
        <dbReference type="Proteomes" id="UP000094526"/>
    </source>
</evidence>
<keyword evidence="2" id="KW-1185">Reference proteome</keyword>
<dbReference type="VEuPathDB" id="FungiDB:G647_05539"/>
<dbReference type="EMBL" id="LGRB01000010">
    <property type="protein sequence ID" value="OCT50465.1"/>
    <property type="molecule type" value="Genomic_DNA"/>
</dbReference>
<gene>
    <name evidence="1" type="ORF">CLCR_07550</name>
</gene>
<name>A0A1C1CPP4_9EURO</name>
<organism evidence="1 2">
    <name type="scientific">Cladophialophora carrionii</name>
    <dbReference type="NCBI Taxonomy" id="86049"/>
    <lineage>
        <taxon>Eukaryota</taxon>
        <taxon>Fungi</taxon>
        <taxon>Dikarya</taxon>
        <taxon>Ascomycota</taxon>
        <taxon>Pezizomycotina</taxon>
        <taxon>Eurotiomycetes</taxon>
        <taxon>Chaetothyriomycetidae</taxon>
        <taxon>Chaetothyriales</taxon>
        <taxon>Herpotrichiellaceae</taxon>
        <taxon>Cladophialophora</taxon>
    </lineage>
</organism>
<evidence type="ECO:0000313" key="1">
    <source>
        <dbReference type="EMBL" id="OCT50465.1"/>
    </source>
</evidence>
<reference evidence="2" key="1">
    <citation type="submission" date="2015-07" db="EMBL/GenBank/DDBJ databases">
        <authorList>
            <person name="Teixeira M.M."/>
            <person name="Souza R.C."/>
            <person name="Almeida L.G."/>
            <person name="Vicente V.A."/>
            <person name="de Hoog S."/>
            <person name="Bocca A.L."/>
            <person name="de Almeida S.R."/>
            <person name="Vasconcelos A.T."/>
            <person name="Felipe M.S."/>
        </authorList>
    </citation>
    <scope>NUCLEOTIDE SEQUENCE [LARGE SCALE GENOMIC DNA]</scope>
    <source>
        <strain evidence="2">KSF</strain>
    </source>
</reference>
<dbReference type="AlphaFoldDB" id="A0A1C1CPP4"/>
<dbReference type="VEuPathDB" id="FungiDB:CLCR_07550"/>
<proteinExistence type="predicted"/>